<reference evidence="3" key="1">
    <citation type="submission" date="2016-06" db="UniProtKB">
        <authorList>
            <consortium name="WormBaseParasite"/>
        </authorList>
    </citation>
    <scope>IDENTIFICATION</scope>
</reference>
<dbReference type="Proteomes" id="UP000271098">
    <property type="component" value="Unassembled WGS sequence"/>
</dbReference>
<keyword evidence="2" id="KW-1185">Reference proteome</keyword>
<reference evidence="1 2" key="2">
    <citation type="submission" date="2018-11" db="EMBL/GenBank/DDBJ databases">
        <authorList>
            <consortium name="Pathogen Informatics"/>
        </authorList>
    </citation>
    <scope>NUCLEOTIDE SEQUENCE [LARGE SCALE GENOMIC DNA]</scope>
</reference>
<gene>
    <name evidence="1" type="ORF">GPUH_LOCUS8488</name>
</gene>
<evidence type="ECO:0000313" key="1">
    <source>
        <dbReference type="EMBL" id="VDK63006.1"/>
    </source>
</evidence>
<dbReference type="WBParaSite" id="GPUH_0000849901-mRNA-1">
    <property type="protein sequence ID" value="GPUH_0000849901-mRNA-1"/>
    <property type="gene ID" value="GPUH_0000849901"/>
</dbReference>
<evidence type="ECO:0000313" key="3">
    <source>
        <dbReference type="WBParaSite" id="GPUH_0000849901-mRNA-1"/>
    </source>
</evidence>
<sequence>MVFWKLNRHLIVSWVERRFCESSCMWGNSDSELTV</sequence>
<organism evidence="3">
    <name type="scientific">Gongylonema pulchrum</name>
    <dbReference type="NCBI Taxonomy" id="637853"/>
    <lineage>
        <taxon>Eukaryota</taxon>
        <taxon>Metazoa</taxon>
        <taxon>Ecdysozoa</taxon>
        <taxon>Nematoda</taxon>
        <taxon>Chromadorea</taxon>
        <taxon>Rhabditida</taxon>
        <taxon>Spirurina</taxon>
        <taxon>Spiruromorpha</taxon>
        <taxon>Spiruroidea</taxon>
        <taxon>Gongylonematidae</taxon>
        <taxon>Gongylonema</taxon>
    </lineage>
</organism>
<evidence type="ECO:0000313" key="2">
    <source>
        <dbReference type="Proteomes" id="UP000271098"/>
    </source>
</evidence>
<name>A0A183DIE8_9BILA</name>
<protein>
    <submittedName>
        <fullName evidence="1 3">Uncharacterized protein</fullName>
    </submittedName>
</protein>
<proteinExistence type="predicted"/>
<dbReference type="AlphaFoldDB" id="A0A183DIE8"/>
<accession>A0A183DIE8</accession>
<dbReference type="EMBL" id="UYRT01024927">
    <property type="protein sequence ID" value="VDK63006.1"/>
    <property type="molecule type" value="Genomic_DNA"/>
</dbReference>